<gene>
    <name evidence="4" type="primary">dprA</name>
    <name evidence="4" type="ORF">JBF11_06445</name>
</gene>
<keyword evidence="5" id="KW-1185">Reference proteome</keyword>
<feature type="compositionally biased region" description="Polar residues" evidence="2">
    <location>
        <begin position="358"/>
        <end position="372"/>
    </location>
</feature>
<dbReference type="PANTHER" id="PTHR43022">
    <property type="entry name" value="PROTEIN SMF"/>
    <property type="match status" value="1"/>
</dbReference>
<feature type="region of interest" description="Disordered" evidence="2">
    <location>
        <begin position="319"/>
        <end position="399"/>
    </location>
</feature>
<dbReference type="PANTHER" id="PTHR43022:SF1">
    <property type="entry name" value="PROTEIN SMF"/>
    <property type="match status" value="1"/>
</dbReference>
<feature type="domain" description="Smf/DprA SLOG" evidence="3">
    <location>
        <begin position="96"/>
        <end position="301"/>
    </location>
</feature>
<sequence>MNALDRLTGQAKKEFWASLALRYCGGMSPRLSAKLLRHYGSAYQAYECLSSKQALANIDTFAQKIPSAARTCLKNGTWRGKALQEWQDARKIDCEIVLWTDYRYPLALKQIIDAPPFFYARGDSALLSSPALAVVGSRKASWQSEAKAEEIARELSGLGIVIVSGMALGIDRSAHKGALEAQGKTIAVLGTGIDVVYPQKHEELYHSIAEHGLLISEFPPFAQASARNFPVRNRLITGISEGVLIVEAALKSGSLITARLALEQNKNVYVCRPLTEKHSLGGQKLLEEGALLVDDSYAIVADLVPYLSLQYENLLKNSSGKNSAEKRNISDNTALPIRNENSLERGAEKSLAAEHSAKNGTGEENSVKSAQIKNEDLPQERSGTNNARQETHIYPVPSDKKKNKARLLLARPKADEELMPMSLDFGEMARHILMKENPAKKLGSKKKSASSATPATPATLAIPAPKKKEKRRILQSDNPIVRILAKNGALSADEIMRFLQSGQAETDMAALSSELLLLEVEGAIIKEAGARYRVYDE</sequence>
<dbReference type="Gene3D" id="3.40.50.450">
    <property type="match status" value="1"/>
</dbReference>
<name>A0ABY5XZC5_9BACT</name>
<comment type="similarity">
    <text evidence="1">Belongs to the DprA/Smf family.</text>
</comment>
<dbReference type="InterPro" id="IPR057666">
    <property type="entry name" value="DrpA_SLOG"/>
</dbReference>
<reference evidence="4" key="1">
    <citation type="submission" date="2020-12" db="EMBL/GenBank/DDBJ databases">
        <title>Taurinivorans muris gen. nov., sp. nov., fundamental and realized metabolic niche of a ubiquitous sulfidogenic bacterium in the murine intestine.</title>
        <authorList>
            <person name="Ye H."/>
            <person name="Hanson B.T."/>
            <person name="Loy A."/>
        </authorList>
    </citation>
    <scope>NUCLEOTIDE SEQUENCE</scope>
    <source>
        <strain evidence="4">LT0009</strain>
    </source>
</reference>
<protein>
    <submittedName>
        <fullName evidence="4">DNA-protecting protein DprA</fullName>
    </submittedName>
</protein>
<feature type="compositionally biased region" description="Low complexity" evidence="2">
    <location>
        <begin position="449"/>
        <end position="460"/>
    </location>
</feature>
<dbReference type="Pfam" id="PF02481">
    <property type="entry name" value="DNA_processg_A"/>
    <property type="match status" value="1"/>
</dbReference>
<dbReference type="InterPro" id="IPR003488">
    <property type="entry name" value="DprA"/>
</dbReference>
<dbReference type="EMBL" id="CP065938">
    <property type="protein sequence ID" value="UWX05113.1"/>
    <property type="molecule type" value="Genomic_DNA"/>
</dbReference>
<proteinExistence type="inferred from homology"/>
<evidence type="ECO:0000313" key="5">
    <source>
        <dbReference type="Proteomes" id="UP001058120"/>
    </source>
</evidence>
<organism evidence="4 5">
    <name type="scientific">Taurinivorans muris</name>
    <dbReference type="NCBI Taxonomy" id="2787751"/>
    <lineage>
        <taxon>Bacteria</taxon>
        <taxon>Pseudomonadati</taxon>
        <taxon>Thermodesulfobacteriota</taxon>
        <taxon>Desulfovibrionia</taxon>
        <taxon>Desulfovibrionales</taxon>
        <taxon>Desulfovibrionaceae</taxon>
        <taxon>Taurinivorans</taxon>
    </lineage>
</organism>
<dbReference type="SUPFAM" id="SSF102405">
    <property type="entry name" value="MCP/YpsA-like"/>
    <property type="match status" value="1"/>
</dbReference>
<evidence type="ECO:0000256" key="1">
    <source>
        <dbReference type="ARBA" id="ARBA00006525"/>
    </source>
</evidence>
<dbReference type="RefSeq" id="WP_334314677.1">
    <property type="nucleotide sequence ID" value="NZ_CP065938.1"/>
</dbReference>
<dbReference type="Proteomes" id="UP001058120">
    <property type="component" value="Chromosome"/>
</dbReference>
<feature type="region of interest" description="Disordered" evidence="2">
    <location>
        <begin position="440"/>
        <end position="460"/>
    </location>
</feature>
<evidence type="ECO:0000313" key="4">
    <source>
        <dbReference type="EMBL" id="UWX05113.1"/>
    </source>
</evidence>
<feature type="compositionally biased region" description="Basic and acidic residues" evidence="2">
    <location>
        <begin position="341"/>
        <end position="357"/>
    </location>
</feature>
<evidence type="ECO:0000259" key="3">
    <source>
        <dbReference type="Pfam" id="PF02481"/>
    </source>
</evidence>
<dbReference type="NCBIfam" id="TIGR00732">
    <property type="entry name" value="dprA"/>
    <property type="match status" value="1"/>
</dbReference>
<accession>A0ABY5XZC5</accession>
<evidence type="ECO:0000256" key="2">
    <source>
        <dbReference type="SAM" id="MobiDB-lite"/>
    </source>
</evidence>